<dbReference type="Proteomes" id="UP001341840">
    <property type="component" value="Unassembled WGS sequence"/>
</dbReference>
<comment type="caution">
    <text evidence="2">The sequence shown here is derived from an EMBL/GenBank/DDBJ whole genome shotgun (WGS) entry which is preliminary data.</text>
</comment>
<dbReference type="InterPro" id="IPR012340">
    <property type="entry name" value="NA-bd_OB-fold"/>
</dbReference>
<evidence type="ECO:0000313" key="2">
    <source>
        <dbReference type="EMBL" id="MED6126319.1"/>
    </source>
</evidence>
<protein>
    <recommendedName>
        <fullName evidence="1">Replication factor A C-terminal domain-containing protein</fullName>
    </recommendedName>
</protein>
<dbReference type="PANTHER" id="PTHR47165">
    <property type="entry name" value="OS03G0429900 PROTEIN"/>
    <property type="match status" value="1"/>
</dbReference>
<sequence>MGTIKEVKTEYGWWYRSCKDRLCTKSLKDIGGKYKCDGCGAESTEFTPRYKIHLTVVNETESISFIVFEREAQNFLKKSYNELRRDIFENVNI</sequence>
<proteinExistence type="predicted"/>
<keyword evidence="3" id="KW-1185">Reference proteome</keyword>
<gene>
    <name evidence="2" type="ORF">PIB30_077344</name>
</gene>
<dbReference type="PANTHER" id="PTHR47165:SF4">
    <property type="entry name" value="OS03G0429900 PROTEIN"/>
    <property type="match status" value="1"/>
</dbReference>
<dbReference type="InterPro" id="IPR013955">
    <property type="entry name" value="Rep_factor-A_C"/>
</dbReference>
<evidence type="ECO:0000259" key="1">
    <source>
        <dbReference type="Pfam" id="PF08646"/>
    </source>
</evidence>
<evidence type="ECO:0000313" key="3">
    <source>
        <dbReference type="Proteomes" id="UP001341840"/>
    </source>
</evidence>
<dbReference type="Gene3D" id="2.40.50.140">
    <property type="entry name" value="Nucleic acid-binding proteins"/>
    <property type="match status" value="1"/>
</dbReference>
<accession>A0ABU6RR22</accession>
<name>A0ABU6RR22_9FABA</name>
<dbReference type="SUPFAM" id="SSF50249">
    <property type="entry name" value="Nucleic acid-binding proteins"/>
    <property type="match status" value="1"/>
</dbReference>
<dbReference type="Pfam" id="PF08646">
    <property type="entry name" value="Rep_fac-A_C"/>
    <property type="match status" value="1"/>
</dbReference>
<organism evidence="2 3">
    <name type="scientific">Stylosanthes scabra</name>
    <dbReference type="NCBI Taxonomy" id="79078"/>
    <lineage>
        <taxon>Eukaryota</taxon>
        <taxon>Viridiplantae</taxon>
        <taxon>Streptophyta</taxon>
        <taxon>Embryophyta</taxon>
        <taxon>Tracheophyta</taxon>
        <taxon>Spermatophyta</taxon>
        <taxon>Magnoliopsida</taxon>
        <taxon>eudicotyledons</taxon>
        <taxon>Gunneridae</taxon>
        <taxon>Pentapetalae</taxon>
        <taxon>rosids</taxon>
        <taxon>fabids</taxon>
        <taxon>Fabales</taxon>
        <taxon>Fabaceae</taxon>
        <taxon>Papilionoideae</taxon>
        <taxon>50 kb inversion clade</taxon>
        <taxon>dalbergioids sensu lato</taxon>
        <taxon>Dalbergieae</taxon>
        <taxon>Pterocarpus clade</taxon>
        <taxon>Stylosanthes</taxon>
    </lineage>
</organism>
<dbReference type="EMBL" id="JASCZI010031246">
    <property type="protein sequence ID" value="MED6126319.1"/>
    <property type="molecule type" value="Genomic_DNA"/>
</dbReference>
<feature type="domain" description="Replication factor A C-terminal" evidence="1">
    <location>
        <begin position="2"/>
        <end position="84"/>
    </location>
</feature>
<reference evidence="2 3" key="1">
    <citation type="journal article" date="2023" name="Plants (Basel)">
        <title>Bridging the Gap: Combining Genomics and Transcriptomics Approaches to Understand Stylosanthes scabra, an Orphan Legume from the Brazilian Caatinga.</title>
        <authorList>
            <person name="Ferreira-Neto J.R.C."/>
            <person name="da Silva M.D."/>
            <person name="Binneck E."/>
            <person name="de Melo N.F."/>
            <person name="da Silva R.H."/>
            <person name="de Melo A.L.T.M."/>
            <person name="Pandolfi V."/>
            <person name="Bustamante F.O."/>
            <person name="Brasileiro-Vidal A.C."/>
            <person name="Benko-Iseppon A.M."/>
        </authorList>
    </citation>
    <scope>NUCLEOTIDE SEQUENCE [LARGE SCALE GENOMIC DNA]</scope>
    <source>
        <tissue evidence="2">Leaves</tissue>
    </source>
</reference>